<proteinExistence type="predicted"/>
<name>A0ABT6RB07_9BACT</name>
<dbReference type="EMBL" id="JASBRG010000005">
    <property type="protein sequence ID" value="MDI3319749.1"/>
    <property type="molecule type" value="Genomic_DNA"/>
</dbReference>
<evidence type="ECO:0000313" key="3">
    <source>
        <dbReference type="Proteomes" id="UP001226434"/>
    </source>
</evidence>
<comment type="caution">
    <text evidence="2">The sequence shown here is derived from an EMBL/GenBank/DDBJ whole genome shotgun (WGS) entry which is preliminary data.</text>
</comment>
<dbReference type="Proteomes" id="UP001226434">
    <property type="component" value="Unassembled WGS sequence"/>
</dbReference>
<organism evidence="2 3">
    <name type="scientific">Pinibacter soli</name>
    <dbReference type="NCBI Taxonomy" id="3044211"/>
    <lineage>
        <taxon>Bacteria</taxon>
        <taxon>Pseudomonadati</taxon>
        <taxon>Bacteroidota</taxon>
        <taxon>Chitinophagia</taxon>
        <taxon>Chitinophagales</taxon>
        <taxon>Chitinophagaceae</taxon>
        <taxon>Pinibacter</taxon>
    </lineage>
</organism>
<reference evidence="2 3" key="1">
    <citation type="submission" date="2023-05" db="EMBL/GenBank/DDBJ databases">
        <title>Genome sequence of Pinibacter sp. MAH-24.</title>
        <authorList>
            <person name="Huq M.A."/>
        </authorList>
    </citation>
    <scope>NUCLEOTIDE SEQUENCE [LARGE SCALE GENOMIC DNA]</scope>
    <source>
        <strain evidence="2 3">MAH-24</strain>
    </source>
</reference>
<feature type="domain" description="3-keto-alpha-glucoside-1,2-lyase/3-keto-2-hydroxy-glucal hydratase" evidence="1">
    <location>
        <begin position="36"/>
        <end position="237"/>
    </location>
</feature>
<evidence type="ECO:0000313" key="2">
    <source>
        <dbReference type="EMBL" id="MDI3319749.1"/>
    </source>
</evidence>
<evidence type="ECO:0000259" key="1">
    <source>
        <dbReference type="Pfam" id="PF06439"/>
    </source>
</evidence>
<sequence length="241" mass="27454">MKKLWFAAILLPGFFAWKTATKNNIEKYASRPSNDGWITLFNGKDLSKWHSYGKSNVAGAWKIENGVIHLDAKSKKEGEGGDLVTNEEFDNFDLKLEWKISPKGNSGIIFFIHEDTAQFHQTYSTGAEMQVVDNEGHPDGHIMKHKAGDLYDLISSSKEAQKPVGEWNAVEIKSLNGKLDLYLNGINVVSTTMWDDNWKQLIGNSKFKTWPNWGTYKKGKISLQDHGDDVWYRNIKIMKLK</sequence>
<dbReference type="RefSeq" id="WP_282333851.1">
    <property type="nucleotide sequence ID" value="NZ_JASBRG010000005.1"/>
</dbReference>
<protein>
    <submittedName>
        <fullName evidence="2">DUF1080 domain-containing protein</fullName>
    </submittedName>
</protein>
<keyword evidence="3" id="KW-1185">Reference proteome</keyword>
<dbReference type="InterPro" id="IPR010496">
    <property type="entry name" value="AL/BT2_dom"/>
</dbReference>
<dbReference type="Gene3D" id="2.60.120.560">
    <property type="entry name" value="Exo-inulinase, domain 1"/>
    <property type="match status" value="1"/>
</dbReference>
<accession>A0ABT6RB07</accession>
<gene>
    <name evidence="2" type="ORF">QJ048_08195</name>
</gene>
<dbReference type="Pfam" id="PF06439">
    <property type="entry name" value="3keto-disac_hyd"/>
    <property type="match status" value="1"/>
</dbReference>